<evidence type="ECO:0000313" key="2">
    <source>
        <dbReference type="EMBL" id="OGM79795.1"/>
    </source>
</evidence>
<sequence length="99" mass="11515">MKNKLPNKSKSYNFFFNTLVLLALGGAFINLSFFLYKQTPRVVVREINEMEFWRSLSQKYPTYRDAYVAMAMISLKRGDNEAYIKAISKARGVDPFFTP</sequence>
<keyword evidence="1" id="KW-0472">Membrane</keyword>
<protein>
    <submittedName>
        <fullName evidence="2">Uncharacterized protein</fullName>
    </submittedName>
</protein>
<feature type="transmembrane region" description="Helical" evidence="1">
    <location>
        <begin position="12"/>
        <end position="36"/>
    </location>
</feature>
<comment type="caution">
    <text evidence="2">The sequence shown here is derived from an EMBL/GenBank/DDBJ whole genome shotgun (WGS) entry which is preliminary data.</text>
</comment>
<gene>
    <name evidence="2" type="ORF">A2382_04315</name>
</gene>
<reference evidence="2 3" key="1">
    <citation type="journal article" date="2016" name="Nat. Commun.">
        <title>Thousands of microbial genomes shed light on interconnected biogeochemical processes in an aquifer system.</title>
        <authorList>
            <person name="Anantharaman K."/>
            <person name="Brown C.T."/>
            <person name="Hug L.A."/>
            <person name="Sharon I."/>
            <person name="Castelle C.J."/>
            <person name="Probst A.J."/>
            <person name="Thomas B.C."/>
            <person name="Singh A."/>
            <person name="Wilkins M.J."/>
            <person name="Karaoz U."/>
            <person name="Brodie E.L."/>
            <person name="Williams K.H."/>
            <person name="Hubbard S.S."/>
            <person name="Banfield J.F."/>
        </authorList>
    </citation>
    <scope>NUCLEOTIDE SEQUENCE [LARGE SCALE GENOMIC DNA]</scope>
</reference>
<name>A0A1F8CW68_9BACT</name>
<keyword evidence="1" id="KW-0812">Transmembrane</keyword>
<keyword evidence="1" id="KW-1133">Transmembrane helix</keyword>
<dbReference type="Proteomes" id="UP000178999">
    <property type="component" value="Unassembled WGS sequence"/>
</dbReference>
<accession>A0A1F8CW68</accession>
<evidence type="ECO:0000256" key="1">
    <source>
        <dbReference type="SAM" id="Phobius"/>
    </source>
</evidence>
<proteinExistence type="predicted"/>
<organism evidence="2 3">
    <name type="scientific">Candidatus Woesebacteria bacterium RIFOXYB1_FULL_38_16</name>
    <dbReference type="NCBI Taxonomy" id="1802538"/>
    <lineage>
        <taxon>Bacteria</taxon>
        <taxon>Candidatus Woeseibacteriota</taxon>
    </lineage>
</organism>
<evidence type="ECO:0000313" key="3">
    <source>
        <dbReference type="Proteomes" id="UP000178999"/>
    </source>
</evidence>
<dbReference type="AlphaFoldDB" id="A0A1F8CW68"/>
<dbReference type="STRING" id="1802538.A2382_04315"/>
<dbReference type="EMBL" id="MGHY01000007">
    <property type="protein sequence ID" value="OGM79795.1"/>
    <property type="molecule type" value="Genomic_DNA"/>
</dbReference>